<dbReference type="PANTHER" id="PTHR37299:SF1">
    <property type="entry name" value="STAGE 0 SPORULATION PROTEIN A HOMOLOG"/>
    <property type="match status" value="1"/>
</dbReference>
<dbReference type="AlphaFoldDB" id="A0A9D2T412"/>
<proteinExistence type="predicted"/>
<dbReference type="PROSITE" id="PS50930">
    <property type="entry name" value="HTH_LYTTR"/>
    <property type="match status" value="1"/>
</dbReference>
<dbReference type="PANTHER" id="PTHR37299">
    <property type="entry name" value="TRANSCRIPTIONAL REGULATOR-RELATED"/>
    <property type="match status" value="1"/>
</dbReference>
<dbReference type="Gene3D" id="2.40.50.1020">
    <property type="entry name" value="LytTr DNA-binding domain"/>
    <property type="match status" value="1"/>
</dbReference>
<accession>A0A9D2T412</accession>
<dbReference type="EMBL" id="DWWI01000232">
    <property type="protein sequence ID" value="HJC44220.1"/>
    <property type="molecule type" value="Genomic_DNA"/>
</dbReference>
<reference evidence="2" key="1">
    <citation type="journal article" date="2021" name="PeerJ">
        <title>Extensive microbial diversity within the chicken gut microbiome revealed by metagenomics and culture.</title>
        <authorList>
            <person name="Gilroy R."/>
            <person name="Ravi A."/>
            <person name="Getino M."/>
            <person name="Pursley I."/>
            <person name="Horton D.L."/>
            <person name="Alikhan N.F."/>
            <person name="Baker D."/>
            <person name="Gharbi K."/>
            <person name="Hall N."/>
            <person name="Watson M."/>
            <person name="Adriaenssens E.M."/>
            <person name="Foster-Nyarko E."/>
            <person name="Jarju S."/>
            <person name="Secka A."/>
            <person name="Antonio M."/>
            <person name="Oren A."/>
            <person name="Chaudhuri R.R."/>
            <person name="La Ragione R."/>
            <person name="Hildebrand F."/>
            <person name="Pallen M.J."/>
        </authorList>
    </citation>
    <scope>NUCLEOTIDE SEQUENCE</scope>
    <source>
        <strain evidence="2">CHK165-2605</strain>
    </source>
</reference>
<dbReference type="SMART" id="SM00850">
    <property type="entry name" value="LytTR"/>
    <property type="match status" value="1"/>
</dbReference>
<dbReference type="InterPro" id="IPR007492">
    <property type="entry name" value="LytTR_DNA-bd_dom"/>
</dbReference>
<dbReference type="Pfam" id="PF04397">
    <property type="entry name" value="LytTR"/>
    <property type="match status" value="1"/>
</dbReference>
<protein>
    <submittedName>
        <fullName evidence="2">LytTR family transcriptional regulator</fullName>
    </submittedName>
</protein>
<evidence type="ECO:0000259" key="1">
    <source>
        <dbReference type="PROSITE" id="PS50930"/>
    </source>
</evidence>
<name>A0A9D2T412_9FIRM</name>
<organism evidence="2 3">
    <name type="scientific">Candidatus Mediterraneibacter gallistercoris</name>
    <dbReference type="NCBI Taxonomy" id="2838671"/>
    <lineage>
        <taxon>Bacteria</taxon>
        <taxon>Bacillati</taxon>
        <taxon>Bacillota</taxon>
        <taxon>Clostridia</taxon>
        <taxon>Lachnospirales</taxon>
        <taxon>Lachnospiraceae</taxon>
        <taxon>Mediterraneibacter</taxon>
    </lineage>
</organism>
<comment type="caution">
    <text evidence="2">The sequence shown here is derived from an EMBL/GenBank/DDBJ whole genome shotgun (WGS) entry which is preliminary data.</text>
</comment>
<feature type="domain" description="HTH LytTR-type" evidence="1">
    <location>
        <begin position="15"/>
        <end position="105"/>
    </location>
</feature>
<dbReference type="GO" id="GO:0003677">
    <property type="term" value="F:DNA binding"/>
    <property type="evidence" value="ECO:0007669"/>
    <property type="project" value="InterPro"/>
</dbReference>
<dbReference type="Proteomes" id="UP000823895">
    <property type="component" value="Unassembled WGS sequence"/>
</dbReference>
<dbReference type="GO" id="GO:0000156">
    <property type="term" value="F:phosphorelay response regulator activity"/>
    <property type="evidence" value="ECO:0007669"/>
    <property type="project" value="InterPro"/>
</dbReference>
<dbReference type="InterPro" id="IPR046947">
    <property type="entry name" value="LytR-like"/>
</dbReference>
<reference evidence="2" key="2">
    <citation type="submission" date="2021-04" db="EMBL/GenBank/DDBJ databases">
        <authorList>
            <person name="Gilroy R."/>
        </authorList>
    </citation>
    <scope>NUCLEOTIDE SEQUENCE</scope>
    <source>
        <strain evidence="2">CHK165-2605</strain>
    </source>
</reference>
<evidence type="ECO:0000313" key="2">
    <source>
        <dbReference type="EMBL" id="HJC44220.1"/>
    </source>
</evidence>
<evidence type="ECO:0000313" key="3">
    <source>
        <dbReference type="Proteomes" id="UP000823895"/>
    </source>
</evidence>
<gene>
    <name evidence="2" type="ORF">H9756_11195</name>
</gene>
<sequence>MGIAKKNEEAQKRYLEVRHGRQSVIIDLEKVVYIEKRRNQCIFHLTDGEQICYDTLKNIYKQLDHDIFMQIHQGFIANYNHVKEVLNDRVCFGSGMEAPLSRRYYDAIYGRYMDKLNRILVKVNTASNIK</sequence>